<evidence type="ECO:0000256" key="6">
    <source>
        <dbReference type="ARBA" id="ARBA00023136"/>
    </source>
</evidence>
<keyword evidence="2" id="KW-0808">Transferase</keyword>
<protein>
    <recommendedName>
        <fullName evidence="9">Wall-associated receptor kinase galacturonan-binding domain-containing protein</fullName>
    </recommendedName>
</protein>
<evidence type="ECO:0000256" key="7">
    <source>
        <dbReference type="ARBA" id="ARBA00023180"/>
    </source>
</evidence>
<evidence type="ECO:0000256" key="8">
    <source>
        <dbReference type="SAM" id="SignalP"/>
    </source>
</evidence>
<dbReference type="PANTHER" id="PTHR27009">
    <property type="entry name" value="RUST RESISTANCE KINASE LR10-RELATED"/>
    <property type="match status" value="1"/>
</dbReference>
<name>A0AA88R7P7_9ASTE</name>
<keyword evidence="6" id="KW-0472">Membrane</keyword>
<organism evidence="10 11">
    <name type="scientific">Escallonia rubra</name>
    <dbReference type="NCBI Taxonomy" id="112253"/>
    <lineage>
        <taxon>Eukaryota</taxon>
        <taxon>Viridiplantae</taxon>
        <taxon>Streptophyta</taxon>
        <taxon>Embryophyta</taxon>
        <taxon>Tracheophyta</taxon>
        <taxon>Spermatophyta</taxon>
        <taxon>Magnoliopsida</taxon>
        <taxon>eudicotyledons</taxon>
        <taxon>Gunneridae</taxon>
        <taxon>Pentapetalae</taxon>
        <taxon>asterids</taxon>
        <taxon>campanulids</taxon>
        <taxon>Escalloniales</taxon>
        <taxon>Escalloniaceae</taxon>
        <taxon>Escallonia</taxon>
    </lineage>
</organism>
<evidence type="ECO:0000256" key="2">
    <source>
        <dbReference type="ARBA" id="ARBA00022527"/>
    </source>
</evidence>
<dbReference type="Pfam" id="PF13947">
    <property type="entry name" value="GUB_WAK_bind"/>
    <property type="match status" value="1"/>
</dbReference>
<dbReference type="AlphaFoldDB" id="A0AA88R7P7"/>
<evidence type="ECO:0000256" key="1">
    <source>
        <dbReference type="ARBA" id="ARBA00004479"/>
    </source>
</evidence>
<proteinExistence type="predicted"/>
<comment type="subcellular location">
    <subcellularLocation>
        <location evidence="1">Membrane</location>
        <topology evidence="1">Single-pass type I membrane protein</topology>
    </subcellularLocation>
</comment>
<keyword evidence="4 8" id="KW-0732">Signal</keyword>
<evidence type="ECO:0000313" key="10">
    <source>
        <dbReference type="EMBL" id="KAK2983692.1"/>
    </source>
</evidence>
<evidence type="ECO:0000256" key="3">
    <source>
        <dbReference type="ARBA" id="ARBA00022692"/>
    </source>
</evidence>
<sequence>MLRARRVVVVGLMALVCALLLGTPSAKRTGNLQQEYCSPSSCGTIGNITSPFWLRGDRGDHLRCAERHFELVCENNRTIMYLGAAKKYYVKHISYRSPIRIRVVDVGLDKDFCSILRVSSPNPYLARVAVVNHEYLRLSYLYAVVVGYVGDLSIIHDTCNVSLAYPYPYRGDVDSSNLSISSVHQELIRGFEILFLYDFDYDSDGLPFIVRVILFFIDLRNNHRDSAILLSAIVDHSSKIHFPSWIYDRIQQEGDMELGNVSEDVGKLARKMTLVALWCIQMKPVDRPSMSEVLDMREGEAGPLHIPPKPTFYPREVLELEDHGISSSSSYIGISITS</sequence>
<dbReference type="GO" id="GO:0004674">
    <property type="term" value="F:protein serine/threonine kinase activity"/>
    <property type="evidence" value="ECO:0007669"/>
    <property type="project" value="UniProtKB-KW"/>
</dbReference>
<dbReference type="Proteomes" id="UP001187471">
    <property type="component" value="Unassembled WGS sequence"/>
</dbReference>
<keyword evidence="3" id="KW-0812">Transmembrane</keyword>
<accession>A0AA88R7P7</accession>
<gene>
    <name evidence="10" type="ORF">RJ640_023226</name>
</gene>
<dbReference type="EMBL" id="JAVXUO010001311">
    <property type="protein sequence ID" value="KAK2983692.1"/>
    <property type="molecule type" value="Genomic_DNA"/>
</dbReference>
<evidence type="ECO:0000259" key="9">
    <source>
        <dbReference type="Pfam" id="PF13947"/>
    </source>
</evidence>
<keyword evidence="2" id="KW-0418">Kinase</keyword>
<dbReference type="GO" id="GO:0030247">
    <property type="term" value="F:polysaccharide binding"/>
    <property type="evidence" value="ECO:0007669"/>
    <property type="project" value="InterPro"/>
</dbReference>
<keyword evidence="11" id="KW-1185">Reference proteome</keyword>
<keyword evidence="5" id="KW-1133">Transmembrane helix</keyword>
<feature type="signal peptide" evidence="8">
    <location>
        <begin position="1"/>
        <end position="18"/>
    </location>
</feature>
<dbReference type="InterPro" id="IPR025287">
    <property type="entry name" value="WAK_GUB"/>
</dbReference>
<feature type="domain" description="Wall-associated receptor kinase galacturonan-binding" evidence="9">
    <location>
        <begin position="37"/>
        <end position="105"/>
    </location>
</feature>
<evidence type="ECO:0000256" key="4">
    <source>
        <dbReference type="ARBA" id="ARBA00022729"/>
    </source>
</evidence>
<dbReference type="InterPro" id="IPR045874">
    <property type="entry name" value="LRK10/LRL21-25-like"/>
</dbReference>
<dbReference type="GO" id="GO:0016020">
    <property type="term" value="C:membrane"/>
    <property type="evidence" value="ECO:0007669"/>
    <property type="project" value="UniProtKB-SubCell"/>
</dbReference>
<feature type="chain" id="PRO_5041745314" description="Wall-associated receptor kinase galacturonan-binding domain-containing protein" evidence="8">
    <location>
        <begin position="19"/>
        <end position="338"/>
    </location>
</feature>
<evidence type="ECO:0000256" key="5">
    <source>
        <dbReference type="ARBA" id="ARBA00022989"/>
    </source>
</evidence>
<comment type="caution">
    <text evidence="10">The sequence shown here is derived from an EMBL/GenBank/DDBJ whole genome shotgun (WGS) entry which is preliminary data.</text>
</comment>
<evidence type="ECO:0000313" key="11">
    <source>
        <dbReference type="Proteomes" id="UP001187471"/>
    </source>
</evidence>
<reference evidence="10" key="1">
    <citation type="submission" date="2022-12" db="EMBL/GenBank/DDBJ databases">
        <title>Draft genome assemblies for two species of Escallonia (Escalloniales).</title>
        <authorList>
            <person name="Chanderbali A."/>
            <person name="Dervinis C."/>
            <person name="Anghel I."/>
            <person name="Soltis D."/>
            <person name="Soltis P."/>
            <person name="Zapata F."/>
        </authorList>
    </citation>
    <scope>NUCLEOTIDE SEQUENCE</scope>
    <source>
        <strain evidence="10">UCBG92.1500</strain>
        <tissue evidence="10">Leaf</tissue>
    </source>
</reference>
<keyword evidence="7" id="KW-0325">Glycoprotein</keyword>
<keyword evidence="2" id="KW-0723">Serine/threonine-protein kinase</keyword>